<dbReference type="InterPro" id="IPR054030">
    <property type="entry name" value="Gp5_Vgr_C"/>
</dbReference>
<dbReference type="RefSeq" id="WP_167315379.1">
    <property type="nucleotide sequence ID" value="NZ_CP050267.1"/>
</dbReference>
<evidence type="ECO:0000256" key="2">
    <source>
        <dbReference type="SAM" id="MobiDB-lite"/>
    </source>
</evidence>
<dbReference type="PANTHER" id="PTHR32305:SF11">
    <property type="entry name" value="TYPE VI SECRETION SYSTEM SPIKE PROTEIN VGRG3"/>
    <property type="match status" value="1"/>
</dbReference>
<keyword evidence="6" id="KW-1185">Reference proteome</keyword>
<sequence>MARLRFEFNVEGLDPETFVVREFQGHESLSSAEFDQQTCNGFRYNIALASRDSSLTPEQLVDCKGTLLLYRNGVCERKICGVINQFSQGDIGHHHTYYDVQMVPELARLSLRQNSRIFQHQTVPQIISILLQEMDILDVGFGLTKDYAEREFCVQYRETDLAFLERIAAEEGLIYCFVWQDDKQLLYITDAPSALPSLETPIAHNALSGAVIDAPFISHMEKYTRVVPSSSVMKDYSFKKPAYSFLQHNAVSGIDYQRQDYEVYDFPGRFKDDAQGQHLSQVRKEFLVREQVTAIGKSNHMHLQAGYGFELQDHLNREMNQWWQVVRIQHRGTQPQALEEEGGQGATTYANQFMVIPATTPWRATPQPKPQVDGPLIGMIVGPEGEEIFCDEHGRVKVHFPWDRYSNGDDKSSCWIRVAQGWAGSQYGMMAIPRIGHEVIVSFLHGDPDQPIITGRTYHATNVPPYTLPAHKTKTVWRSESHQGEGYNELTFEDQSGSEQVYLHAQKDWETRVENDAITQVRHDQHKKIDNDAFSKVGGDSHLTVEKQHRSRIKKDATLEVGGSIHEKINNRFAAAAGREVHLKAGTNVVLDAGTEITVSAGGSVMKVDAAGVHLIGPAINLNAGGSAGSGSGYQGKSPTSPRPAYKPE</sequence>
<dbReference type="Gene3D" id="2.30.110.50">
    <property type="match status" value="1"/>
</dbReference>
<dbReference type="Proteomes" id="UP000501408">
    <property type="component" value="Chromosome 2"/>
</dbReference>
<dbReference type="InterPro" id="IPR006533">
    <property type="entry name" value="T6SS_Vgr_RhsGE"/>
</dbReference>
<dbReference type="InterPro" id="IPR017847">
    <property type="entry name" value="T6SS_RhsGE_Vgr_subset"/>
</dbReference>
<dbReference type="InterPro" id="IPR006531">
    <property type="entry name" value="Gp5/Vgr_OB"/>
</dbReference>
<comment type="similarity">
    <text evidence="1">Belongs to the VgrG protein family.</text>
</comment>
<dbReference type="SUPFAM" id="SSF69279">
    <property type="entry name" value="Phage tail proteins"/>
    <property type="match status" value="2"/>
</dbReference>
<proteinExistence type="inferred from homology"/>
<dbReference type="InterPro" id="IPR050708">
    <property type="entry name" value="T6SS_VgrG/RHS"/>
</dbReference>
<dbReference type="InterPro" id="IPR037026">
    <property type="entry name" value="Vgr_OB-fold_dom_sf"/>
</dbReference>
<gene>
    <name evidence="5" type="primary">tssI</name>
    <name evidence="5" type="ORF">HBA18_16030</name>
</gene>
<dbReference type="NCBIfam" id="TIGR01646">
    <property type="entry name" value="vgr_GE"/>
    <property type="match status" value="1"/>
</dbReference>
<dbReference type="Gene3D" id="4.10.220.110">
    <property type="match status" value="1"/>
</dbReference>
<dbReference type="PANTHER" id="PTHR32305">
    <property type="match status" value="1"/>
</dbReference>
<feature type="domain" description="Gp5/Type VI secretion system Vgr C-terminal trimerisation" evidence="4">
    <location>
        <begin position="476"/>
        <end position="580"/>
    </location>
</feature>
<evidence type="ECO:0000259" key="3">
    <source>
        <dbReference type="Pfam" id="PF04717"/>
    </source>
</evidence>
<dbReference type="Pfam" id="PF22178">
    <property type="entry name" value="Gp5_trimer_C"/>
    <property type="match status" value="1"/>
</dbReference>
<reference evidence="5 6" key="1">
    <citation type="submission" date="2020-03" db="EMBL/GenBank/DDBJ databases">
        <title>Genome mining reveals the biosynthetic pathways of PHA and ectoines of the halophilic strain Salinivibrio costicola M318 isolated from fermented shrimp paste.</title>
        <authorList>
            <person name="Doan T.V."/>
            <person name="Tran L.T."/>
            <person name="Trieu T.A."/>
            <person name="Nguyen Q.V."/>
            <person name="Quach T.N."/>
            <person name="Phi T.Q."/>
            <person name="Kumar S."/>
        </authorList>
    </citation>
    <scope>NUCLEOTIDE SEQUENCE [LARGE SCALE GENOMIC DNA]</scope>
    <source>
        <strain evidence="5 6">M318</strain>
    </source>
</reference>
<feature type="region of interest" description="Disordered" evidence="2">
    <location>
        <begin position="625"/>
        <end position="649"/>
    </location>
</feature>
<dbReference type="Gene3D" id="2.40.50.230">
    <property type="entry name" value="Gp5 N-terminal domain"/>
    <property type="match status" value="1"/>
</dbReference>
<name>A0ABX6KBA9_SALCS</name>
<evidence type="ECO:0000313" key="6">
    <source>
        <dbReference type="Proteomes" id="UP000501408"/>
    </source>
</evidence>
<evidence type="ECO:0000259" key="4">
    <source>
        <dbReference type="Pfam" id="PF22178"/>
    </source>
</evidence>
<organism evidence="5 6">
    <name type="scientific">Salinivibrio costicola</name>
    <name type="common">Vibrio costicola</name>
    <dbReference type="NCBI Taxonomy" id="51367"/>
    <lineage>
        <taxon>Bacteria</taxon>
        <taxon>Pseudomonadati</taxon>
        <taxon>Pseudomonadota</taxon>
        <taxon>Gammaproteobacteria</taxon>
        <taxon>Vibrionales</taxon>
        <taxon>Vibrionaceae</taxon>
        <taxon>Salinivibrio</taxon>
    </lineage>
</organism>
<evidence type="ECO:0000256" key="1">
    <source>
        <dbReference type="ARBA" id="ARBA00005558"/>
    </source>
</evidence>
<feature type="domain" description="Gp5/Type VI secretion system Vgr protein OB-fold" evidence="3">
    <location>
        <begin position="392"/>
        <end position="458"/>
    </location>
</feature>
<dbReference type="NCBIfam" id="TIGR03361">
    <property type="entry name" value="VI_Rhs_Vgr"/>
    <property type="match status" value="1"/>
</dbReference>
<accession>A0ABX6KBA9</accession>
<dbReference type="Gene3D" id="3.55.50.10">
    <property type="entry name" value="Baseplate protein-like domains"/>
    <property type="match status" value="1"/>
</dbReference>
<protein>
    <submittedName>
        <fullName evidence="5">Type VI secretion system tip protein VgrG</fullName>
    </submittedName>
</protein>
<dbReference type="Pfam" id="PF04717">
    <property type="entry name" value="Phage_base_V"/>
    <property type="match status" value="1"/>
</dbReference>
<dbReference type="SUPFAM" id="SSF69349">
    <property type="entry name" value="Phage fibre proteins"/>
    <property type="match status" value="1"/>
</dbReference>
<dbReference type="Pfam" id="PF05954">
    <property type="entry name" value="Phage_GPD"/>
    <property type="match status" value="1"/>
</dbReference>
<dbReference type="EMBL" id="CP050267">
    <property type="protein sequence ID" value="QIR07891.1"/>
    <property type="molecule type" value="Genomic_DNA"/>
</dbReference>
<evidence type="ECO:0000313" key="5">
    <source>
        <dbReference type="EMBL" id="QIR07891.1"/>
    </source>
</evidence>
<dbReference type="SUPFAM" id="SSF69255">
    <property type="entry name" value="gp5 N-terminal domain-like"/>
    <property type="match status" value="1"/>
</dbReference>